<keyword evidence="4" id="KW-0436">Ligase</keyword>
<name>A0A3B1AJQ1_9ZZZZ</name>
<keyword evidence="3" id="KW-0067">ATP-binding</keyword>
<dbReference type="PANTHER" id="PTHR23407:SF1">
    <property type="entry name" value="5-FORMYLTETRAHYDROFOLATE CYCLO-LIGASE"/>
    <property type="match status" value="1"/>
</dbReference>
<organism evidence="4">
    <name type="scientific">hydrothermal vent metagenome</name>
    <dbReference type="NCBI Taxonomy" id="652676"/>
    <lineage>
        <taxon>unclassified sequences</taxon>
        <taxon>metagenomes</taxon>
        <taxon>ecological metagenomes</taxon>
    </lineage>
</organism>
<dbReference type="EMBL" id="UOFT01000069">
    <property type="protein sequence ID" value="VAW98599.1"/>
    <property type="molecule type" value="Genomic_DNA"/>
</dbReference>
<evidence type="ECO:0000256" key="2">
    <source>
        <dbReference type="ARBA" id="ARBA00022741"/>
    </source>
</evidence>
<sequence length="198" mass="23111">MTTNKNIRKEIRAKRQRLSSRQQQIAAEQLAMQLVKHPSFQHSQNIACYLATQGELSLMPFIQACWQYNKNVYLPVLQPRHYHPLWFVPFTPATILIPNRYGILEPMHKKNQRSKKIIALDSIFLPLVAFDLSGNRVGMGAGYYDRTLNMLKMRQYWLKPRLIGVGYAFQQVKSIKTNVWDVPMHFISTDKAIHSVKR</sequence>
<dbReference type="InterPro" id="IPR002698">
    <property type="entry name" value="FTHF_cligase"/>
</dbReference>
<proteinExistence type="inferred from homology"/>
<dbReference type="GO" id="GO:0030272">
    <property type="term" value="F:5-formyltetrahydrofolate cyclo-ligase activity"/>
    <property type="evidence" value="ECO:0007669"/>
    <property type="project" value="UniProtKB-EC"/>
</dbReference>
<accession>A0A3B1AJQ1</accession>
<dbReference type="SUPFAM" id="SSF100950">
    <property type="entry name" value="NagB/RpiA/CoA transferase-like"/>
    <property type="match status" value="1"/>
</dbReference>
<reference evidence="4" key="1">
    <citation type="submission" date="2018-06" db="EMBL/GenBank/DDBJ databases">
        <authorList>
            <person name="Zhirakovskaya E."/>
        </authorList>
    </citation>
    <scope>NUCLEOTIDE SEQUENCE</scope>
</reference>
<dbReference type="EC" id="6.3.3.2" evidence="4"/>
<dbReference type="Pfam" id="PF01812">
    <property type="entry name" value="5-FTHF_cyc-lig"/>
    <property type="match status" value="1"/>
</dbReference>
<keyword evidence="2" id="KW-0547">Nucleotide-binding</keyword>
<dbReference type="Gene3D" id="3.40.50.10420">
    <property type="entry name" value="NagB/RpiA/CoA transferase-like"/>
    <property type="match status" value="1"/>
</dbReference>
<dbReference type="PIRSF" id="PIRSF006806">
    <property type="entry name" value="FTHF_cligase"/>
    <property type="match status" value="1"/>
</dbReference>
<evidence type="ECO:0000313" key="4">
    <source>
        <dbReference type="EMBL" id="VAW98599.1"/>
    </source>
</evidence>
<dbReference type="AlphaFoldDB" id="A0A3B1AJQ1"/>
<evidence type="ECO:0000256" key="1">
    <source>
        <dbReference type="ARBA" id="ARBA00010638"/>
    </source>
</evidence>
<dbReference type="InterPro" id="IPR024185">
    <property type="entry name" value="FTHF_cligase-like_sf"/>
</dbReference>
<evidence type="ECO:0000256" key="3">
    <source>
        <dbReference type="ARBA" id="ARBA00022840"/>
    </source>
</evidence>
<dbReference type="PANTHER" id="PTHR23407">
    <property type="entry name" value="ATPASE INHIBITOR/5-FORMYLTETRAHYDROFOLATE CYCLO-LIGASE"/>
    <property type="match status" value="1"/>
</dbReference>
<comment type="similarity">
    <text evidence="1">Belongs to the 5-formyltetrahydrofolate cyclo-ligase family.</text>
</comment>
<dbReference type="GO" id="GO:0035999">
    <property type="term" value="P:tetrahydrofolate interconversion"/>
    <property type="evidence" value="ECO:0007669"/>
    <property type="project" value="TreeGrafter"/>
</dbReference>
<dbReference type="GO" id="GO:0009396">
    <property type="term" value="P:folic acid-containing compound biosynthetic process"/>
    <property type="evidence" value="ECO:0007669"/>
    <property type="project" value="TreeGrafter"/>
</dbReference>
<dbReference type="NCBIfam" id="TIGR02727">
    <property type="entry name" value="MTHFS_bact"/>
    <property type="match status" value="1"/>
</dbReference>
<gene>
    <name evidence="4" type="ORF">MNBD_GAMMA23-849</name>
</gene>
<dbReference type="GO" id="GO:0005524">
    <property type="term" value="F:ATP binding"/>
    <property type="evidence" value="ECO:0007669"/>
    <property type="project" value="UniProtKB-KW"/>
</dbReference>
<dbReference type="InterPro" id="IPR037171">
    <property type="entry name" value="NagB/RpiA_transferase-like"/>
</dbReference>
<protein>
    <submittedName>
        <fullName evidence="4">5-formyltetrahydrofolate cyclo-ligase</fullName>
        <ecNumber evidence="4">6.3.3.2</ecNumber>
    </submittedName>
</protein>